<evidence type="ECO:0000256" key="5">
    <source>
        <dbReference type="ARBA" id="ARBA00022490"/>
    </source>
</evidence>
<dbReference type="Proteomes" id="UP001309876">
    <property type="component" value="Unassembled WGS sequence"/>
</dbReference>
<comment type="subcellular location">
    <subcellularLocation>
        <location evidence="2">Cytoplasm</location>
    </subcellularLocation>
    <subcellularLocation>
        <location evidence="3">Mitochondrion intermembrane space</location>
    </subcellularLocation>
    <subcellularLocation>
        <location evidence="1">Nucleus</location>
    </subcellularLocation>
</comment>
<organism evidence="10 11">
    <name type="scientific">Lithohypha guttulata</name>
    <dbReference type="NCBI Taxonomy" id="1690604"/>
    <lineage>
        <taxon>Eukaryota</taxon>
        <taxon>Fungi</taxon>
        <taxon>Dikarya</taxon>
        <taxon>Ascomycota</taxon>
        <taxon>Pezizomycotina</taxon>
        <taxon>Eurotiomycetes</taxon>
        <taxon>Chaetothyriomycetidae</taxon>
        <taxon>Chaetothyriales</taxon>
        <taxon>Trichomeriaceae</taxon>
        <taxon>Lithohypha</taxon>
    </lineage>
</organism>
<dbReference type="Gene3D" id="1.10.10.140">
    <property type="entry name" value="Cytochrome c oxidase, subunit VIb"/>
    <property type="match status" value="1"/>
</dbReference>
<dbReference type="SUPFAM" id="SSF47694">
    <property type="entry name" value="Cytochrome c oxidase subunit h"/>
    <property type="match status" value="1"/>
</dbReference>
<dbReference type="EMBL" id="JAVRRJ010000017">
    <property type="protein sequence ID" value="KAK5080257.1"/>
    <property type="molecule type" value="Genomic_DNA"/>
</dbReference>
<feature type="compositionally biased region" description="Polar residues" evidence="9">
    <location>
        <begin position="10"/>
        <end position="23"/>
    </location>
</feature>
<dbReference type="GO" id="GO:0005758">
    <property type="term" value="C:mitochondrial intermembrane space"/>
    <property type="evidence" value="ECO:0007669"/>
    <property type="project" value="UniProtKB-SubCell"/>
</dbReference>
<evidence type="ECO:0000313" key="10">
    <source>
        <dbReference type="EMBL" id="KAK5080257.1"/>
    </source>
</evidence>
<evidence type="ECO:0000256" key="7">
    <source>
        <dbReference type="ARBA" id="ARBA00023157"/>
    </source>
</evidence>
<protein>
    <recommendedName>
        <fullName evidence="12">Cytochrome c oxidase assembly factor 6</fullName>
    </recommendedName>
</protein>
<sequence length="128" mass="14983">MAYGLPDWLTGSSTPAQNNPATQKSRDGGRVAPDRNSRELCYESRDIFFECLDKHDILDAIREDEKSRKLCPSEVADYERDCARSWIKYFKEKRIQDWKRDQTIKQIQKEDAEAARKAKEGRRSFFSS</sequence>
<evidence type="ECO:0000313" key="11">
    <source>
        <dbReference type="Proteomes" id="UP001309876"/>
    </source>
</evidence>
<evidence type="ECO:0000256" key="2">
    <source>
        <dbReference type="ARBA" id="ARBA00004496"/>
    </source>
</evidence>
<keyword evidence="11" id="KW-1185">Reference proteome</keyword>
<dbReference type="FunFam" id="1.10.10.140:FF:000003">
    <property type="entry name" value="Cytochrome c oxidase assembly factor 6"/>
    <property type="match status" value="1"/>
</dbReference>
<feature type="region of interest" description="Disordered" evidence="9">
    <location>
        <begin position="1"/>
        <end position="35"/>
    </location>
</feature>
<dbReference type="GO" id="GO:0033617">
    <property type="term" value="P:mitochondrial respiratory chain complex IV assembly"/>
    <property type="evidence" value="ECO:0007669"/>
    <property type="project" value="TreeGrafter"/>
</dbReference>
<comment type="caution">
    <text evidence="10">The sequence shown here is derived from an EMBL/GenBank/DDBJ whole genome shotgun (WGS) entry which is preliminary data.</text>
</comment>
<keyword evidence="6" id="KW-0496">Mitochondrion</keyword>
<keyword evidence="7" id="KW-1015">Disulfide bond</keyword>
<reference evidence="10 11" key="1">
    <citation type="submission" date="2023-08" db="EMBL/GenBank/DDBJ databases">
        <title>Black Yeasts Isolated from many extreme environments.</title>
        <authorList>
            <person name="Coleine C."/>
            <person name="Stajich J.E."/>
            <person name="Selbmann L."/>
        </authorList>
    </citation>
    <scope>NUCLEOTIDE SEQUENCE [LARGE SCALE GENOMIC DNA]</scope>
    <source>
        <strain evidence="10 11">CCFEE 5910</strain>
    </source>
</reference>
<evidence type="ECO:0000256" key="9">
    <source>
        <dbReference type="SAM" id="MobiDB-lite"/>
    </source>
</evidence>
<dbReference type="InterPro" id="IPR048281">
    <property type="entry name" value="COA6_fun"/>
</dbReference>
<accession>A0AAN7SRV5</accession>
<evidence type="ECO:0000256" key="1">
    <source>
        <dbReference type="ARBA" id="ARBA00004123"/>
    </source>
</evidence>
<dbReference type="PANTHER" id="PTHR47677:SF1">
    <property type="entry name" value="CYTOCHROME C OXIDASE ASSEMBLY FACTOR 6"/>
    <property type="match status" value="1"/>
</dbReference>
<gene>
    <name evidence="10" type="ORF">LTR05_008705</name>
</gene>
<keyword evidence="5" id="KW-0963">Cytoplasm</keyword>
<comment type="similarity">
    <text evidence="4">Belongs to the cytochrome c oxidase subunit 6B family.</text>
</comment>
<proteinExistence type="inferred from homology"/>
<evidence type="ECO:0000256" key="8">
    <source>
        <dbReference type="ARBA" id="ARBA00023242"/>
    </source>
</evidence>
<evidence type="ECO:0000256" key="6">
    <source>
        <dbReference type="ARBA" id="ARBA00023128"/>
    </source>
</evidence>
<name>A0AAN7SRV5_9EURO</name>
<evidence type="ECO:0008006" key="12">
    <source>
        <dbReference type="Google" id="ProtNLM"/>
    </source>
</evidence>
<dbReference type="GO" id="GO:0005634">
    <property type="term" value="C:nucleus"/>
    <property type="evidence" value="ECO:0007669"/>
    <property type="project" value="UniProtKB-SubCell"/>
</dbReference>
<dbReference type="AlphaFoldDB" id="A0AAN7SRV5"/>
<dbReference type="PANTHER" id="PTHR47677">
    <property type="entry name" value="CYTOCHROME C OXIDASE ASSEMBLY FACTOR 6"/>
    <property type="match status" value="1"/>
</dbReference>
<evidence type="ECO:0000256" key="4">
    <source>
        <dbReference type="ARBA" id="ARBA00006425"/>
    </source>
</evidence>
<keyword evidence="8" id="KW-0539">Nucleus</keyword>
<dbReference type="Pfam" id="PF02297">
    <property type="entry name" value="COX6B"/>
    <property type="match status" value="1"/>
</dbReference>
<dbReference type="InterPro" id="IPR036549">
    <property type="entry name" value="CX6/COA6-like_sf"/>
</dbReference>
<evidence type="ECO:0000256" key="3">
    <source>
        <dbReference type="ARBA" id="ARBA00004569"/>
    </source>
</evidence>
<feature type="compositionally biased region" description="Basic and acidic residues" evidence="9">
    <location>
        <begin position="24"/>
        <end position="35"/>
    </location>
</feature>
<dbReference type="InterPro" id="IPR048280">
    <property type="entry name" value="COX6B-like"/>
</dbReference>